<evidence type="ECO:0000313" key="3">
    <source>
        <dbReference type="Proteomes" id="UP001249851"/>
    </source>
</evidence>
<dbReference type="AlphaFoldDB" id="A0AAD9VCS2"/>
<reference evidence="2" key="1">
    <citation type="journal article" date="2023" name="G3 (Bethesda)">
        <title>Whole genome assembly and annotation of the endangered Caribbean coral Acropora cervicornis.</title>
        <authorList>
            <person name="Selwyn J.D."/>
            <person name="Vollmer S.V."/>
        </authorList>
    </citation>
    <scope>NUCLEOTIDE SEQUENCE</scope>
    <source>
        <strain evidence="2">K2</strain>
    </source>
</reference>
<protein>
    <submittedName>
        <fullName evidence="2">Skeletal organic matrix protein 5</fullName>
    </submittedName>
</protein>
<evidence type="ECO:0000256" key="1">
    <source>
        <dbReference type="SAM" id="SignalP"/>
    </source>
</evidence>
<dbReference type="EMBL" id="JARQWQ010000009">
    <property type="protein sequence ID" value="KAK2569686.1"/>
    <property type="molecule type" value="Genomic_DNA"/>
</dbReference>
<dbReference type="Gene3D" id="3.90.215.10">
    <property type="entry name" value="Gamma Fibrinogen, chain A, domain 1"/>
    <property type="match status" value="1"/>
</dbReference>
<reference evidence="2" key="2">
    <citation type="journal article" date="2023" name="Science">
        <title>Genomic signatures of disease resistance in endangered staghorn corals.</title>
        <authorList>
            <person name="Vollmer S.V."/>
            <person name="Selwyn J.D."/>
            <person name="Despard B.A."/>
            <person name="Roesel C.L."/>
        </authorList>
    </citation>
    <scope>NUCLEOTIDE SEQUENCE</scope>
    <source>
        <strain evidence="2">K2</strain>
    </source>
</reference>
<comment type="caution">
    <text evidence="2">The sequence shown here is derived from an EMBL/GenBank/DDBJ whole genome shotgun (WGS) entry which is preliminary data.</text>
</comment>
<proteinExistence type="predicted"/>
<name>A0AAD9VCS2_ACRCE</name>
<keyword evidence="3" id="KW-1185">Reference proteome</keyword>
<dbReference type="Proteomes" id="UP001249851">
    <property type="component" value="Unassembled WGS sequence"/>
</dbReference>
<feature type="signal peptide" evidence="1">
    <location>
        <begin position="1"/>
        <end position="26"/>
    </location>
</feature>
<sequence length="305" mass="33385">MQSEFPFLAVIVLLVALNDAFTSACADQKPSAEKPTMVCNLIQDSHVSAEIKNLETKLENLIALVNKTYSLQTAPPPVPASSCNDIFQKQRVTKSQVYTLMLGSRKIPVYCHMGDFGCGSGGWTPVMKTDGTKKTFHYSSRFWSDKNVYNLAGGKSGFDKQETKLPSYWETHFSKICLGMRSGLTTRFVVIDRSANSLHALIADGRYRALSLGRNKWKSLIGSQASLQRNCNKEGFNLLGGGSRFSKARIGIVANQENNCLSCDSRIGFGTGGYPDDSNTCGNAATIHTDNGDKHIKAMGYILVQ</sequence>
<evidence type="ECO:0000313" key="2">
    <source>
        <dbReference type="EMBL" id="KAK2569686.1"/>
    </source>
</evidence>
<keyword evidence="1" id="KW-0732">Signal</keyword>
<feature type="chain" id="PRO_5041900661" evidence="1">
    <location>
        <begin position="27"/>
        <end position="305"/>
    </location>
</feature>
<accession>A0AAD9VCS2</accession>
<dbReference type="InterPro" id="IPR014716">
    <property type="entry name" value="Fibrinogen_a/b/g_C_1"/>
</dbReference>
<organism evidence="2 3">
    <name type="scientific">Acropora cervicornis</name>
    <name type="common">Staghorn coral</name>
    <dbReference type="NCBI Taxonomy" id="6130"/>
    <lineage>
        <taxon>Eukaryota</taxon>
        <taxon>Metazoa</taxon>
        <taxon>Cnidaria</taxon>
        <taxon>Anthozoa</taxon>
        <taxon>Hexacorallia</taxon>
        <taxon>Scleractinia</taxon>
        <taxon>Astrocoeniina</taxon>
        <taxon>Acroporidae</taxon>
        <taxon>Acropora</taxon>
    </lineage>
</organism>
<gene>
    <name evidence="2" type="ORF">P5673_005520</name>
</gene>